<proteinExistence type="predicted"/>
<comment type="caution">
    <text evidence="2">The sequence shown here is derived from an EMBL/GenBank/DDBJ whole genome shotgun (WGS) entry which is preliminary data.</text>
</comment>
<protein>
    <submittedName>
        <fullName evidence="2">Transcriptional activator DEMETER</fullName>
    </submittedName>
</protein>
<organism evidence="2 3">
    <name type="scientific">Prunus yedoensis var. nudiflora</name>
    <dbReference type="NCBI Taxonomy" id="2094558"/>
    <lineage>
        <taxon>Eukaryota</taxon>
        <taxon>Viridiplantae</taxon>
        <taxon>Streptophyta</taxon>
        <taxon>Embryophyta</taxon>
        <taxon>Tracheophyta</taxon>
        <taxon>Spermatophyta</taxon>
        <taxon>Magnoliopsida</taxon>
        <taxon>eudicotyledons</taxon>
        <taxon>Gunneridae</taxon>
        <taxon>Pentapetalae</taxon>
        <taxon>rosids</taxon>
        <taxon>fabids</taxon>
        <taxon>Rosales</taxon>
        <taxon>Rosaceae</taxon>
        <taxon>Amygdaloideae</taxon>
        <taxon>Amygdaleae</taxon>
        <taxon>Prunus</taxon>
    </lineage>
</organism>
<dbReference type="InterPro" id="IPR044811">
    <property type="entry name" value="DME/ROS1"/>
</dbReference>
<evidence type="ECO:0000313" key="2">
    <source>
        <dbReference type="EMBL" id="PQQ00400.1"/>
    </source>
</evidence>
<dbReference type="EMBL" id="PJQY01001697">
    <property type="protein sequence ID" value="PQQ00400.1"/>
    <property type="molecule type" value="Genomic_DNA"/>
</dbReference>
<feature type="compositionally biased region" description="Polar residues" evidence="1">
    <location>
        <begin position="406"/>
        <end position="416"/>
    </location>
</feature>
<dbReference type="GO" id="GO:0019104">
    <property type="term" value="F:DNA N-glycosylase activity"/>
    <property type="evidence" value="ECO:0007669"/>
    <property type="project" value="InterPro"/>
</dbReference>
<reference evidence="2 3" key="1">
    <citation type="submission" date="2018-02" db="EMBL/GenBank/DDBJ databases">
        <title>Draft genome of wild Prunus yedoensis var. nudiflora.</title>
        <authorList>
            <person name="Baek S."/>
            <person name="Kim J.-H."/>
            <person name="Choi K."/>
            <person name="Kim G.-B."/>
            <person name="Cho A."/>
            <person name="Jang H."/>
            <person name="Shin C.-H."/>
            <person name="Yu H.-J."/>
            <person name="Mun J.-H."/>
        </authorList>
    </citation>
    <scope>NUCLEOTIDE SEQUENCE [LARGE SCALE GENOMIC DNA]</scope>
    <source>
        <strain evidence="3">cv. Jeju island</strain>
        <tissue evidence="2">Leaf</tissue>
    </source>
</reference>
<evidence type="ECO:0000256" key="1">
    <source>
        <dbReference type="SAM" id="MobiDB-lite"/>
    </source>
</evidence>
<dbReference type="Proteomes" id="UP000250321">
    <property type="component" value="Unassembled WGS sequence"/>
</dbReference>
<sequence length="707" mass="78018">MKFGGRFSFPQDEDLRFANSWVPVTPEKAISVKPHPILANPYANNPQGANWQQQPTGISSDHVQMGATYNGITQTVSPTEQQHANGGHYGYSYDVSLAEKTQMVDLITGSYSPGSFTELLCSGSIWNNDPMTHLLHDQAAYVASENRNLSKSADIAANTALIPKFQPHLGNLGNSSGSFLLANQNFSNGSYPSSMVMGKSLAKDFPSQVDNSQRYSNSVHWPYSNQNPCSSSNPLNNGASSSQICQYGFPVPFLPSYDLNSLPRTEADAATSAASQLQFTTNQAKTLEIDELSTILKSLTSGSASMEKGKQVKLVLSVGDEAVQKHSDGLLENIVESSSAAISTPYMETKYYGREGDIGIDIETINSGGEGDRGIDLNKTPQQKTPKRKKHRAKVVREGKPKRTPQHATPNINIESNESRPAKRKYVRKNVQKESPSQLSHVPRETIDPNAGKVAKSCTRVLRFGSEKSMDESPCKAVGQQEEMEQGNKRTFDLNIDCKGIHMGTGTDQVFRTNAAERIAVQNELMVESQIPGTMRNPTPSMTHILNNYPFLPEKQPSAAPLATKKDMHVENLNVIRRQVENGNSDLSQRRCGDGYIPMQQQRDAQRIGHNVICAKTNGENLQKTRESIKHGSCQSVVNLLSIPTEARGSKRGYSGTIEHTHLSIIIHLVPHRAKRYFNWIAIREIVALLAKNFQRVIRNRNLIMDT</sequence>
<evidence type="ECO:0000313" key="3">
    <source>
        <dbReference type="Proteomes" id="UP000250321"/>
    </source>
</evidence>
<gene>
    <name evidence="2" type="ORF">Pyn_09544</name>
</gene>
<dbReference type="STRING" id="2094558.A0A314Y4N3"/>
<keyword evidence="3" id="KW-1185">Reference proteome</keyword>
<accession>A0A314Y4N3</accession>
<dbReference type="GO" id="GO:0141166">
    <property type="term" value="P:chromosomal 5-methylcytosine DNA demethylation pathway"/>
    <property type="evidence" value="ECO:0007669"/>
    <property type="project" value="InterPro"/>
</dbReference>
<dbReference type="GO" id="GO:0035514">
    <property type="term" value="F:DNA demethylase activity"/>
    <property type="evidence" value="ECO:0007669"/>
    <property type="project" value="InterPro"/>
</dbReference>
<feature type="region of interest" description="Disordered" evidence="1">
    <location>
        <begin position="368"/>
        <end position="448"/>
    </location>
</feature>
<dbReference type="OrthoDB" id="5607at2759"/>
<dbReference type="AlphaFoldDB" id="A0A314Y4N3"/>
<dbReference type="PANTHER" id="PTHR46213:SF24">
    <property type="entry name" value="HHH-GPD DOMAIN-CONTAINING PROTEIN"/>
    <property type="match status" value="1"/>
</dbReference>
<feature type="compositionally biased region" description="Basic residues" evidence="1">
    <location>
        <begin position="385"/>
        <end position="394"/>
    </location>
</feature>
<dbReference type="PANTHER" id="PTHR46213">
    <property type="entry name" value="TRANSCRIPTIONAL ACTIVATOR DEMETER"/>
    <property type="match status" value="1"/>
</dbReference>
<name>A0A314Y4N3_PRUYE</name>